<sequence length="359" mass="38818">MENMHEESNNYKHGEDDEAGVLALDACVSHVFPMALEAAIQLDLFEIIAKAGGDAQLSPSDIASQLPASHDGAATMLDSLLRLLATHSLLTCSVTKLESGGIESRYGLAPAGKFFVGDENGMSCAKYWAFASAGDLCFKDAVLGGGNFSERNNGKSYYDIVMSNPEHSKMFNDAMGAHSTMLMRKAVKVYDGFARLGSIVDVGGGTGAALAMIIANYPSIHGINFDLPQVLQNAPSYNGIENIGGDMFVEVPKGDAILLKFVLHNWDDEKCVKLLKNCYRALPNNGKVIVMDDMLPDNLESSPRAKYIFALNAVMLTVLEGKERTEDELKALATKAGFAEFKVVCCVYDMTIIEFIKSV</sequence>
<dbReference type="GO" id="GO:0008757">
    <property type="term" value="F:S-adenosylmethionine-dependent methyltransferase activity"/>
    <property type="evidence" value="ECO:0007669"/>
    <property type="project" value="UniProtKB-ARBA"/>
</dbReference>
<evidence type="ECO:0000256" key="4">
    <source>
        <dbReference type="ARBA" id="ARBA00034481"/>
    </source>
</evidence>
<evidence type="ECO:0000256" key="3">
    <source>
        <dbReference type="ARBA" id="ARBA00022691"/>
    </source>
</evidence>
<evidence type="ECO:0000256" key="1">
    <source>
        <dbReference type="ARBA" id="ARBA00022603"/>
    </source>
</evidence>
<keyword evidence="3" id="KW-0949">S-adenosyl-L-methionine</keyword>
<dbReference type="InterPro" id="IPR001077">
    <property type="entry name" value="COMT_C"/>
</dbReference>
<evidence type="ECO:0000313" key="8">
    <source>
        <dbReference type="EMBL" id="KAL0360211.1"/>
    </source>
</evidence>
<dbReference type="SUPFAM" id="SSF46785">
    <property type="entry name" value="Winged helix' DNA-binding domain"/>
    <property type="match status" value="1"/>
</dbReference>
<dbReference type="CDD" id="cd02440">
    <property type="entry name" value="AdoMet_MTases"/>
    <property type="match status" value="1"/>
</dbReference>
<feature type="domain" description="O-methyltransferase dimerisation" evidence="7">
    <location>
        <begin position="28"/>
        <end position="116"/>
    </location>
</feature>
<dbReference type="InterPro" id="IPR036390">
    <property type="entry name" value="WH_DNA-bd_sf"/>
</dbReference>
<dbReference type="PIRSF" id="PIRSF005739">
    <property type="entry name" value="O-mtase"/>
    <property type="match status" value="1"/>
</dbReference>
<reference evidence="8" key="1">
    <citation type="submission" date="2020-06" db="EMBL/GenBank/DDBJ databases">
        <authorList>
            <person name="Li T."/>
            <person name="Hu X."/>
            <person name="Zhang T."/>
            <person name="Song X."/>
            <person name="Zhang H."/>
            <person name="Dai N."/>
            <person name="Sheng W."/>
            <person name="Hou X."/>
            <person name="Wei L."/>
        </authorList>
    </citation>
    <scope>NUCLEOTIDE SEQUENCE</scope>
    <source>
        <strain evidence="8">G02</strain>
        <tissue evidence="8">Leaf</tissue>
    </source>
</reference>
<comment type="similarity">
    <text evidence="4">Belongs to the class I-like SAM-binding methyltransferase superfamily. Cation-independent O-methyltransferase family. COMT subfamily.</text>
</comment>
<dbReference type="InterPro" id="IPR016461">
    <property type="entry name" value="COMT-like"/>
</dbReference>
<organism evidence="8">
    <name type="scientific">Sesamum radiatum</name>
    <name type="common">Black benniseed</name>
    <dbReference type="NCBI Taxonomy" id="300843"/>
    <lineage>
        <taxon>Eukaryota</taxon>
        <taxon>Viridiplantae</taxon>
        <taxon>Streptophyta</taxon>
        <taxon>Embryophyta</taxon>
        <taxon>Tracheophyta</taxon>
        <taxon>Spermatophyta</taxon>
        <taxon>Magnoliopsida</taxon>
        <taxon>eudicotyledons</taxon>
        <taxon>Gunneridae</taxon>
        <taxon>Pentapetalae</taxon>
        <taxon>asterids</taxon>
        <taxon>lamiids</taxon>
        <taxon>Lamiales</taxon>
        <taxon>Pedaliaceae</taxon>
        <taxon>Sesamum</taxon>
    </lineage>
</organism>
<dbReference type="Gene3D" id="3.40.50.150">
    <property type="entry name" value="Vaccinia Virus protein VP39"/>
    <property type="match status" value="1"/>
</dbReference>
<dbReference type="GO" id="GO:0046983">
    <property type="term" value="F:protein dimerization activity"/>
    <property type="evidence" value="ECO:0007669"/>
    <property type="project" value="InterPro"/>
</dbReference>
<dbReference type="InterPro" id="IPR029063">
    <property type="entry name" value="SAM-dependent_MTases_sf"/>
</dbReference>
<dbReference type="PROSITE" id="PS51683">
    <property type="entry name" value="SAM_OMT_II"/>
    <property type="match status" value="1"/>
</dbReference>
<dbReference type="AlphaFoldDB" id="A0AAW2PXX5"/>
<evidence type="ECO:0000259" key="6">
    <source>
        <dbReference type="Pfam" id="PF00891"/>
    </source>
</evidence>
<keyword evidence="1" id="KW-0489">Methyltransferase</keyword>
<comment type="caution">
    <text evidence="8">The sequence shown here is derived from an EMBL/GenBank/DDBJ whole genome shotgun (WGS) entry which is preliminary data.</text>
</comment>
<keyword evidence="2" id="KW-0808">Transferase</keyword>
<dbReference type="Pfam" id="PF08100">
    <property type="entry name" value="Dimerisation"/>
    <property type="match status" value="1"/>
</dbReference>
<dbReference type="PANTHER" id="PTHR11746">
    <property type="entry name" value="O-METHYLTRANSFERASE"/>
    <property type="match status" value="1"/>
</dbReference>
<dbReference type="InterPro" id="IPR036388">
    <property type="entry name" value="WH-like_DNA-bd_sf"/>
</dbReference>
<dbReference type="InterPro" id="IPR012967">
    <property type="entry name" value="COMT_dimerisation"/>
</dbReference>
<dbReference type="Gene3D" id="1.10.10.10">
    <property type="entry name" value="Winged helix-like DNA-binding domain superfamily/Winged helix DNA-binding domain"/>
    <property type="match status" value="1"/>
</dbReference>
<dbReference type="EMBL" id="JACGWJ010000016">
    <property type="protein sequence ID" value="KAL0360211.1"/>
    <property type="molecule type" value="Genomic_DNA"/>
</dbReference>
<evidence type="ECO:0000256" key="5">
    <source>
        <dbReference type="PIRSR" id="PIRSR005739-1"/>
    </source>
</evidence>
<protein>
    <submittedName>
        <fullName evidence="8">Caffeic acid 3-O-methyltransferase</fullName>
    </submittedName>
</protein>
<evidence type="ECO:0000259" key="7">
    <source>
        <dbReference type="Pfam" id="PF08100"/>
    </source>
</evidence>
<accession>A0AAW2PXX5</accession>
<dbReference type="GO" id="GO:0009813">
    <property type="term" value="P:flavonoid biosynthetic process"/>
    <property type="evidence" value="ECO:0007669"/>
    <property type="project" value="UniProtKB-ARBA"/>
</dbReference>
<dbReference type="GO" id="GO:0008171">
    <property type="term" value="F:O-methyltransferase activity"/>
    <property type="evidence" value="ECO:0007669"/>
    <property type="project" value="InterPro"/>
</dbReference>
<dbReference type="SUPFAM" id="SSF53335">
    <property type="entry name" value="S-adenosyl-L-methionine-dependent methyltransferases"/>
    <property type="match status" value="1"/>
</dbReference>
<name>A0AAW2PXX5_SESRA</name>
<feature type="domain" description="O-methyltransferase C-terminal" evidence="6">
    <location>
        <begin position="139"/>
        <end position="339"/>
    </location>
</feature>
<dbReference type="GO" id="GO:0032259">
    <property type="term" value="P:methylation"/>
    <property type="evidence" value="ECO:0007669"/>
    <property type="project" value="UniProtKB-KW"/>
</dbReference>
<dbReference type="FunFam" id="1.10.10.10:FF:000357">
    <property type="entry name" value="Caffeic acid 3-O-methyltransferase"/>
    <property type="match status" value="1"/>
</dbReference>
<evidence type="ECO:0000256" key="2">
    <source>
        <dbReference type="ARBA" id="ARBA00022679"/>
    </source>
</evidence>
<proteinExistence type="inferred from homology"/>
<dbReference type="Pfam" id="PF00891">
    <property type="entry name" value="Methyltransf_2"/>
    <property type="match status" value="1"/>
</dbReference>
<feature type="active site" description="Proton acceptor" evidence="5">
    <location>
        <position position="264"/>
    </location>
</feature>
<reference evidence="8" key="2">
    <citation type="journal article" date="2024" name="Plant">
        <title>Genomic evolution and insights into agronomic trait innovations of Sesamum species.</title>
        <authorList>
            <person name="Miao H."/>
            <person name="Wang L."/>
            <person name="Qu L."/>
            <person name="Liu H."/>
            <person name="Sun Y."/>
            <person name="Le M."/>
            <person name="Wang Q."/>
            <person name="Wei S."/>
            <person name="Zheng Y."/>
            <person name="Lin W."/>
            <person name="Duan Y."/>
            <person name="Cao H."/>
            <person name="Xiong S."/>
            <person name="Wang X."/>
            <person name="Wei L."/>
            <person name="Li C."/>
            <person name="Ma Q."/>
            <person name="Ju M."/>
            <person name="Zhao R."/>
            <person name="Li G."/>
            <person name="Mu C."/>
            <person name="Tian Q."/>
            <person name="Mei H."/>
            <person name="Zhang T."/>
            <person name="Gao T."/>
            <person name="Zhang H."/>
        </authorList>
    </citation>
    <scope>NUCLEOTIDE SEQUENCE</scope>
    <source>
        <strain evidence="8">G02</strain>
    </source>
</reference>
<gene>
    <name evidence="8" type="ORF">Sradi_3705600</name>
</gene>